<dbReference type="SUPFAM" id="SSF54897">
    <property type="entry name" value="Protease propeptides/inhibitors"/>
    <property type="match status" value="1"/>
</dbReference>
<evidence type="ECO:0000256" key="12">
    <source>
        <dbReference type="SAM" id="SignalP"/>
    </source>
</evidence>
<dbReference type="GO" id="GO:0004181">
    <property type="term" value="F:metallocarboxypeptidase activity"/>
    <property type="evidence" value="ECO:0007669"/>
    <property type="project" value="InterPro"/>
</dbReference>
<sequence>MFRALIIFIFALCSSAANGFYNNYDGYKVIRAIPKNESQLLALQHLTNLVESKRRNVQFWQYSYTTYAHADIFASPDEAQQVLDFLDNNWIWHDTIVANYGDQLESAANERRASPGKLENPAEFDLGKYHQFDAIVAYLQLLADQNSKFISFHSLGKTFEGRQIPYLKFGFPAKNGKKKPILVVDAGIHAREWIAPATALHFIDAMRDPGAGTVRS</sequence>
<name>A0A914I3M1_GLORO</name>
<dbReference type="Pfam" id="PF00246">
    <property type="entry name" value="Peptidase_M14"/>
    <property type="match status" value="1"/>
</dbReference>
<dbReference type="PANTHER" id="PTHR11705:SF91">
    <property type="entry name" value="FI01817P-RELATED"/>
    <property type="match status" value="1"/>
</dbReference>
<keyword evidence="6 12" id="KW-0732">Signal</keyword>
<dbReference type="GO" id="GO:0008270">
    <property type="term" value="F:zinc ion binding"/>
    <property type="evidence" value="ECO:0007669"/>
    <property type="project" value="InterPro"/>
</dbReference>
<keyword evidence="8" id="KW-0862">Zinc</keyword>
<evidence type="ECO:0000259" key="13">
    <source>
        <dbReference type="PROSITE" id="PS52035"/>
    </source>
</evidence>
<dbReference type="Gene3D" id="3.30.70.340">
    <property type="entry name" value="Metallocarboxypeptidase-like"/>
    <property type="match status" value="1"/>
</dbReference>
<dbReference type="PROSITE" id="PS00132">
    <property type="entry name" value="CARBOXYPEPT_ZN_1"/>
    <property type="match status" value="1"/>
</dbReference>
<feature type="chain" id="PRO_5037747911" evidence="12">
    <location>
        <begin position="20"/>
        <end position="216"/>
    </location>
</feature>
<dbReference type="Proteomes" id="UP000887572">
    <property type="component" value="Unplaced"/>
</dbReference>
<evidence type="ECO:0000313" key="15">
    <source>
        <dbReference type="WBParaSite" id="Gr19_v10_g657.t1"/>
    </source>
</evidence>
<evidence type="ECO:0000256" key="2">
    <source>
        <dbReference type="ARBA" id="ARBA00005988"/>
    </source>
</evidence>
<dbReference type="InterPro" id="IPR057246">
    <property type="entry name" value="CARBOXYPEPT_ZN_1"/>
</dbReference>
<dbReference type="InterPro" id="IPR036990">
    <property type="entry name" value="M14A-like_propep"/>
</dbReference>
<evidence type="ECO:0000256" key="5">
    <source>
        <dbReference type="ARBA" id="ARBA00022723"/>
    </source>
</evidence>
<proteinExistence type="inferred from homology"/>
<evidence type="ECO:0000256" key="4">
    <source>
        <dbReference type="ARBA" id="ARBA00022670"/>
    </source>
</evidence>
<organism evidence="14 15">
    <name type="scientific">Globodera rostochiensis</name>
    <name type="common">Golden nematode worm</name>
    <name type="synonym">Heterodera rostochiensis</name>
    <dbReference type="NCBI Taxonomy" id="31243"/>
    <lineage>
        <taxon>Eukaryota</taxon>
        <taxon>Metazoa</taxon>
        <taxon>Ecdysozoa</taxon>
        <taxon>Nematoda</taxon>
        <taxon>Chromadorea</taxon>
        <taxon>Rhabditida</taxon>
        <taxon>Tylenchina</taxon>
        <taxon>Tylenchomorpha</taxon>
        <taxon>Tylenchoidea</taxon>
        <taxon>Heteroderidae</taxon>
        <taxon>Heteroderinae</taxon>
        <taxon>Globodera</taxon>
    </lineage>
</organism>
<keyword evidence="9" id="KW-0482">Metalloprotease</keyword>
<keyword evidence="5" id="KW-0479">Metal-binding</keyword>
<keyword evidence="14" id="KW-1185">Reference proteome</keyword>
<protein>
    <submittedName>
        <fullName evidence="15">Peptidase M14 carboxypeptidase A domain-containing protein</fullName>
    </submittedName>
</protein>
<keyword evidence="3" id="KW-0121">Carboxypeptidase</keyword>
<keyword evidence="7" id="KW-0378">Hydrolase</keyword>
<dbReference type="PROSITE" id="PS52035">
    <property type="entry name" value="PEPTIDASE_M14"/>
    <property type="match status" value="1"/>
</dbReference>
<evidence type="ECO:0000256" key="11">
    <source>
        <dbReference type="PROSITE-ProRule" id="PRU01379"/>
    </source>
</evidence>
<feature type="domain" description="Peptidase M14" evidence="13">
    <location>
        <begin position="128"/>
        <end position="216"/>
    </location>
</feature>
<accession>A0A914I3M1</accession>
<dbReference type="Pfam" id="PF02244">
    <property type="entry name" value="Propep_M14"/>
    <property type="match status" value="1"/>
</dbReference>
<comment type="caution">
    <text evidence="11">Lacks conserved residue(s) required for the propagation of feature annotation.</text>
</comment>
<keyword evidence="4" id="KW-0645">Protease</keyword>
<evidence type="ECO:0000256" key="10">
    <source>
        <dbReference type="ARBA" id="ARBA00023157"/>
    </source>
</evidence>
<evidence type="ECO:0000256" key="1">
    <source>
        <dbReference type="ARBA" id="ARBA00001947"/>
    </source>
</evidence>
<keyword evidence="10" id="KW-1015">Disulfide bond</keyword>
<feature type="signal peptide" evidence="12">
    <location>
        <begin position="1"/>
        <end position="19"/>
    </location>
</feature>
<dbReference type="PANTHER" id="PTHR11705">
    <property type="entry name" value="PROTEASE FAMILY M14 CARBOXYPEPTIDASE A,B"/>
    <property type="match status" value="1"/>
</dbReference>
<comment type="similarity">
    <text evidence="2 11">Belongs to the peptidase M14 family.</text>
</comment>
<evidence type="ECO:0000256" key="9">
    <source>
        <dbReference type="ARBA" id="ARBA00023049"/>
    </source>
</evidence>
<comment type="cofactor">
    <cofactor evidence="1">
        <name>Zn(2+)</name>
        <dbReference type="ChEBI" id="CHEBI:29105"/>
    </cofactor>
</comment>
<evidence type="ECO:0000256" key="8">
    <source>
        <dbReference type="ARBA" id="ARBA00022833"/>
    </source>
</evidence>
<dbReference type="InterPro" id="IPR000834">
    <property type="entry name" value="Peptidase_M14"/>
</dbReference>
<evidence type="ECO:0000313" key="14">
    <source>
        <dbReference type="Proteomes" id="UP000887572"/>
    </source>
</evidence>
<dbReference type="SUPFAM" id="SSF53187">
    <property type="entry name" value="Zn-dependent exopeptidases"/>
    <property type="match status" value="1"/>
</dbReference>
<dbReference type="AlphaFoldDB" id="A0A914I3M1"/>
<evidence type="ECO:0000256" key="3">
    <source>
        <dbReference type="ARBA" id="ARBA00022645"/>
    </source>
</evidence>
<dbReference type="WBParaSite" id="Gr19_v10_g657.t1">
    <property type="protein sequence ID" value="Gr19_v10_g657.t1"/>
    <property type="gene ID" value="Gr19_v10_g657"/>
</dbReference>
<dbReference type="GO" id="GO:0006508">
    <property type="term" value="P:proteolysis"/>
    <property type="evidence" value="ECO:0007669"/>
    <property type="project" value="UniProtKB-KW"/>
</dbReference>
<dbReference type="GO" id="GO:0005615">
    <property type="term" value="C:extracellular space"/>
    <property type="evidence" value="ECO:0007669"/>
    <property type="project" value="TreeGrafter"/>
</dbReference>
<dbReference type="Gene3D" id="3.40.630.10">
    <property type="entry name" value="Zn peptidases"/>
    <property type="match status" value="1"/>
</dbReference>
<evidence type="ECO:0000256" key="6">
    <source>
        <dbReference type="ARBA" id="ARBA00022729"/>
    </source>
</evidence>
<dbReference type="InterPro" id="IPR003146">
    <property type="entry name" value="M14A_act_pep"/>
</dbReference>
<evidence type="ECO:0000256" key="7">
    <source>
        <dbReference type="ARBA" id="ARBA00022801"/>
    </source>
</evidence>
<reference evidence="15" key="1">
    <citation type="submission" date="2022-11" db="UniProtKB">
        <authorList>
            <consortium name="WormBaseParasite"/>
        </authorList>
    </citation>
    <scope>IDENTIFICATION</scope>
</reference>